<evidence type="ECO:0000256" key="1">
    <source>
        <dbReference type="ARBA" id="ARBA00022729"/>
    </source>
</evidence>
<dbReference type="InterPro" id="IPR004564">
    <property type="entry name" value="OM_lipoprot_carrier_LolA-like"/>
</dbReference>
<dbReference type="InterPro" id="IPR029046">
    <property type="entry name" value="LolA/LolB/LppX"/>
</dbReference>
<dbReference type="SUPFAM" id="SSF89392">
    <property type="entry name" value="Prokaryotic lipoproteins and lipoprotein localization factors"/>
    <property type="match status" value="1"/>
</dbReference>
<sequence length="175" mass="19930">MLRAHFDQTKKITALRRPLLSSGRFLFSADHGLYWHTIKPFDSLFLVTQSGITQREDGETTLNIAASEQPIVHGFTEIFLALFGGDTSALQRSFDLYFQGDQEHWTLGLKPKDRVMKRLIDHITLRGVDTVARIDFHETSGDVTQISLSDVQTEPPQLTEAELDLFGLQEEMPRR</sequence>
<evidence type="ECO:0000313" key="2">
    <source>
        <dbReference type="EMBL" id="QTD49171.1"/>
    </source>
</evidence>
<dbReference type="EMBL" id="CP071793">
    <property type="protein sequence ID" value="QTD49171.1"/>
    <property type="molecule type" value="Genomic_DNA"/>
</dbReference>
<evidence type="ECO:0000313" key="3">
    <source>
        <dbReference type="Proteomes" id="UP000663929"/>
    </source>
</evidence>
<reference evidence="2" key="1">
    <citation type="submission" date="2021-03" db="EMBL/GenBank/DDBJ databases">
        <title>Acanthopleuribacteraceae sp. M133.</title>
        <authorList>
            <person name="Wang G."/>
        </authorList>
    </citation>
    <scope>NUCLEOTIDE SEQUENCE</scope>
    <source>
        <strain evidence="2">M133</strain>
    </source>
</reference>
<proteinExistence type="predicted"/>
<gene>
    <name evidence="2" type="ORF">J3U87_26595</name>
</gene>
<dbReference type="CDD" id="cd16325">
    <property type="entry name" value="LolA"/>
    <property type="match status" value="1"/>
</dbReference>
<dbReference type="AlphaFoldDB" id="A0A8A4TJX6"/>
<organism evidence="2 3">
    <name type="scientific">Sulfidibacter corallicola</name>
    <dbReference type="NCBI Taxonomy" id="2818388"/>
    <lineage>
        <taxon>Bacteria</taxon>
        <taxon>Pseudomonadati</taxon>
        <taxon>Acidobacteriota</taxon>
        <taxon>Holophagae</taxon>
        <taxon>Acanthopleuribacterales</taxon>
        <taxon>Acanthopleuribacteraceae</taxon>
        <taxon>Sulfidibacter</taxon>
    </lineage>
</organism>
<dbReference type="Proteomes" id="UP000663929">
    <property type="component" value="Chromosome"/>
</dbReference>
<name>A0A8A4TJX6_SULCO</name>
<dbReference type="KEGG" id="scor:J3U87_26595"/>
<keyword evidence="1" id="KW-0732">Signal</keyword>
<accession>A0A8A4TJX6</accession>
<protein>
    <submittedName>
        <fullName evidence="2">Outer membrane lipoprotein carrier protein LolA</fullName>
    </submittedName>
</protein>
<dbReference type="Gene3D" id="2.50.20.10">
    <property type="entry name" value="Lipoprotein localisation LolA/LolB/LppX"/>
    <property type="match status" value="1"/>
</dbReference>
<keyword evidence="3" id="KW-1185">Reference proteome</keyword>
<keyword evidence="2" id="KW-0449">Lipoprotein</keyword>
<dbReference type="Pfam" id="PF19574">
    <property type="entry name" value="LolA_3"/>
    <property type="match status" value="1"/>
</dbReference>